<reference evidence="1" key="1">
    <citation type="submission" date="2019-08" db="EMBL/GenBank/DDBJ databases">
        <authorList>
            <person name="Kucharzyk K."/>
            <person name="Murdoch R.W."/>
            <person name="Higgins S."/>
            <person name="Loffler F."/>
        </authorList>
    </citation>
    <scope>NUCLEOTIDE SEQUENCE</scope>
</reference>
<dbReference type="EMBL" id="VSSQ01004486">
    <property type="protein sequence ID" value="MPM25394.1"/>
    <property type="molecule type" value="Genomic_DNA"/>
</dbReference>
<sequence>MAQLFVDHRLAAARIDPAVGQRGPHHSKIARGDPQTALPGVQIERKIWFAAQQSAGAEQLDRGPVDQVGVRRARIDLVVDIQFMACEAGQPVGQAPPLLLARSGQQACGGDSTRIDHRIRPAIRATLDSGQRVEGHAGGVDADAAARLVRPQVGEHQSEDERFRDAHDREQHVRVSGGEDSSIDRGHADAEQIWIGPGESRVYLRGLAVGTASVPLVRLIDQFGDAGSSRQVACRNEPRSVAGVGVLRHGTLGG</sequence>
<proteinExistence type="predicted"/>
<comment type="caution">
    <text evidence="1">The sequence shown here is derived from an EMBL/GenBank/DDBJ whole genome shotgun (WGS) entry which is preliminary data.</text>
</comment>
<name>A0A644YH04_9ZZZZ</name>
<evidence type="ECO:0000313" key="1">
    <source>
        <dbReference type="EMBL" id="MPM25394.1"/>
    </source>
</evidence>
<accession>A0A644YH04</accession>
<dbReference type="AlphaFoldDB" id="A0A644YH04"/>
<protein>
    <submittedName>
        <fullName evidence="1">Uncharacterized protein</fullName>
    </submittedName>
</protein>
<organism evidence="1">
    <name type="scientific">bioreactor metagenome</name>
    <dbReference type="NCBI Taxonomy" id="1076179"/>
    <lineage>
        <taxon>unclassified sequences</taxon>
        <taxon>metagenomes</taxon>
        <taxon>ecological metagenomes</taxon>
    </lineage>
</organism>
<gene>
    <name evidence="1" type="ORF">SDC9_71885</name>
</gene>